<dbReference type="Pfam" id="PF18962">
    <property type="entry name" value="Por_Secre_tail"/>
    <property type="match status" value="1"/>
</dbReference>
<dbReference type="InterPro" id="IPR029031">
    <property type="entry name" value="Gingipain_N_sf"/>
</dbReference>
<sequence length="1125" mass="127316">MKYFLSIILTISAFHHLSSQSILQKEGLVKVATTEEGVHKIDLSLIESSGLNAQEIDPNRIQVYGMPGGHIPQSNAVEYPFDPQPIPVKISANQNSTFEAGESVYFYADAVRNIKYDFDSEIYQYSNNLYSDSLYFFIDFNGNDINLIETLNSNATQADKIINWFDAIYYHEIDETNILRSGREWFGESFSVNKSQTFSFPISHELAQSKEVGLTTQYVAQTYSPANLNISLNNFDLASEGLTTVSDFTIFPYREKGEIVKNNSTISTSLLSGNELSIKITHEALGSGRSDGYLDYVFLTVPEKLKINNKQIVVRNRVFQTDGVYELKFEGLTSSHSVWDVTDLINYKELNLENQSFNFSQSDALGERKFVVFEQATAHIPTFIDEISPQSIKNSNSPDYLIITYDEFFQEANELAQYRRTHNGYDVEVVQVSKIFNEFGSGRRDVAAIRNYIKYFYQRNPTKLKYVLMFGASSYDYKNRVNDNTNLVPVYQSRNSLHPVFTYASDDFYGFMDESEGVWEEVSNNIDDVDIGIGRIPVKSRAEAKDVINKIIHYESSPQVFDKWRNDLYFIADDEDGNLHHRDSEVLSEYVIDNFGFYNINKLYLGAFEQEVFASTQRSPKMRAAINNMAEKGALIVNYIGHGSENSWSNEAILIKSMVDDWNNLDRLPLFVTATCEYGRFDNPTIVSGAQEMLLKADGGAIALLTTSRPVESSSNATLNRAFFENVFKTENGKPQKLGDIIRSTKNSGIVGVKNRNFILLGDPAVTLAEPQNNLKIENVVNENGSTDTLNSMSKITVSGIVKNSSNQKISNFNGILTAELYDKPRESSTIDASENEFNFLTYDQVIYRGKSFVENGEFDFTFYVPKEIDYKVDNGKFSLYAKQEGALSDASGFNDDFLIGGSSPLANQDNIGPDISLFLNDRDFVNGGKTGSNVELIIDLFDEHGISVANSNINPGIRFSIDGNEAININDFFYYDLDSYQEGSISYNVSNLEEGDHFLTVTALDVFNNKSKATIEFEVVGNDQLSILDFVMYPNPASEEVNFKFRQNRKNEEVEFSYQILNNQGKLIYSHSYSTINDLRKDVWNLKDYNGKKLSPGIYFVRVFLRSVEDNAKTDQFKKLIVIN</sequence>
<evidence type="ECO:0008006" key="6">
    <source>
        <dbReference type="Google" id="ProtNLM"/>
    </source>
</evidence>
<dbReference type="NCBIfam" id="TIGR04183">
    <property type="entry name" value="Por_Secre_tail"/>
    <property type="match status" value="1"/>
</dbReference>
<dbReference type="Gene3D" id="3.40.50.1460">
    <property type="match status" value="1"/>
</dbReference>
<keyword evidence="5" id="KW-1185">Reference proteome</keyword>
<dbReference type="EMBL" id="CP002349">
    <property type="protein sequence ID" value="ADR21725.1"/>
    <property type="molecule type" value="Genomic_DNA"/>
</dbReference>
<dbReference type="InterPro" id="IPR029030">
    <property type="entry name" value="Caspase-like_dom_sf"/>
</dbReference>
<dbReference type="AlphaFoldDB" id="E4TRK4"/>
<evidence type="ECO:0000259" key="3">
    <source>
        <dbReference type="Pfam" id="PF18962"/>
    </source>
</evidence>
<dbReference type="SUPFAM" id="SSF52129">
    <property type="entry name" value="Caspase-like"/>
    <property type="match status" value="1"/>
</dbReference>
<dbReference type="RefSeq" id="WP_013453872.1">
    <property type="nucleotide sequence ID" value="NC_014759.1"/>
</dbReference>
<dbReference type="CDD" id="cd02258">
    <property type="entry name" value="Peptidase_C25_N"/>
    <property type="match status" value="1"/>
</dbReference>
<dbReference type="eggNOG" id="COG1572">
    <property type="taxonomic scope" value="Bacteria"/>
</dbReference>
<evidence type="ECO:0000259" key="2">
    <source>
        <dbReference type="Pfam" id="PF01364"/>
    </source>
</evidence>
<dbReference type="NCBIfam" id="NF033707">
    <property type="entry name" value="T9SS_sortase"/>
    <property type="match status" value="1"/>
</dbReference>
<name>E4TRK4_MARTH</name>
<dbReference type="InterPro" id="IPR001769">
    <property type="entry name" value="Gingipain"/>
</dbReference>
<accession>E4TRK4</accession>
<keyword evidence="1" id="KW-0732">Signal</keyword>
<reference evidence="4 5" key="1">
    <citation type="journal article" date="2011" name="Stand. Genomic Sci.">
        <title>Complete genome sequence of Marivirga tractuosa type strain (H-43).</title>
        <authorList>
            <person name="Pagani I."/>
            <person name="Chertkov O."/>
            <person name="Lapidus A."/>
            <person name="Lucas S."/>
            <person name="Del Rio T.G."/>
            <person name="Tice H."/>
            <person name="Copeland A."/>
            <person name="Cheng J.F."/>
            <person name="Nolan M."/>
            <person name="Saunders E."/>
            <person name="Pitluck S."/>
            <person name="Held B."/>
            <person name="Goodwin L."/>
            <person name="Liolios K."/>
            <person name="Ovchinikova G."/>
            <person name="Ivanova N."/>
            <person name="Mavromatis K."/>
            <person name="Pati A."/>
            <person name="Chen A."/>
            <person name="Palaniappan K."/>
            <person name="Land M."/>
            <person name="Hauser L."/>
            <person name="Jeffries C.D."/>
            <person name="Detter J.C."/>
            <person name="Han C."/>
            <person name="Tapia R."/>
            <person name="Ngatchou-Djao O.D."/>
            <person name="Rohde M."/>
            <person name="Goker M."/>
            <person name="Spring S."/>
            <person name="Sikorski J."/>
            <person name="Woyke T."/>
            <person name="Bristow J."/>
            <person name="Eisen J.A."/>
            <person name="Markowitz V."/>
            <person name="Hugenholtz P."/>
            <person name="Klenk H.P."/>
            <person name="Kyrpides N.C."/>
        </authorList>
    </citation>
    <scope>NUCLEOTIDE SEQUENCE [LARGE SCALE GENOMIC DNA]</scope>
    <source>
        <strain evidence="5">ATCC 23168 / DSM 4126 / NBRC 15989 / NCIMB 1408 / VKM B-1430 / H-43</strain>
    </source>
</reference>
<feature type="domain" description="Gingipain" evidence="2">
    <location>
        <begin position="400"/>
        <end position="768"/>
    </location>
</feature>
<dbReference type="InterPro" id="IPR026444">
    <property type="entry name" value="Secre_tail"/>
</dbReference>
<dbReference type="GO" id="GO:0006508">
    <property type="term" value="P:proteolysis"/>
    <property type="evidence" value="ECO:0007669"/>
    <property type="project" value="InterPro"/>
</dbReference>
<dbReference type="Proteomes" id="UP000008720">
    <property type="component" value="Chromosome"/>
</dbReference>
<dbReference type="KEGG" id="mtt:Ftrac_1737"/>
<dbReference type="Gene3D" id="2.60.40.4070">
    <property type="match status" value="1"/>
</dbReference>
<evidence type="ECO:0000256" key="1">
    <source>
        <dbReference type="ARBA" id="ARBA00022729"/>
    </source>
</evidence>
<dbReference type="GO" id="GO:0008234">
    <property type="term" value="F:cysteine-type peptidase activity"/>
    <property type="evidence" value="ECO:0007669"/>
    <property type="project" value="InterPro"/>
</dbReference>
<evidence type="ECO:0000313" key="4">
    <source>
        <dbReference type="EMBL" id="ADR21725.1"/>
    </source>
</evidence>
<proteinExistence type="predicted"/>
<dbReference type="HOGENOM" id="CLU_004870_0_0_10"/>
<organism evidence="4 5">
    <name type="scientific">Marivirga tractuosa (strain ATCC 23168 / DSM 4126 / NBRC 15989 / NCIMB 1408 / VKM B-1430 / H-43)</name>
    <name type="common">Microscilla tractuosa</name>
    <name type="synonym">Flexibacter tractuosus</name>
    <dbReference type="NCBI Taxonomy" id="643867"/>
    <lineage>
        <taxon>Bacteria</taxon>
        <taxon>Pseudomonadati</taxon>
        <taxon>Bacteroidota</taxon>
        <taxon>Cytophagia</taxon>
        <taxon>Cytophagales</taxon>
        <taxon>Marivirgaceae</taxon>
        <taxon>Marivirga</taxon>
    </lineage>
</organism>
<dbReference type="STRING" id="643867.Ftrac_1737"/>
<dbReference type="Pfam" id="PF01364">
    <property type="entry name" value="Peptidase_C25"/>
    <property type="match status" value="1"/>
</dbReference>
<dbReference type="MEROPS" id="C25.004"/>
<protein>
    <recommendedName>
        <fullName evidence="6">Gingipain domain-containing protein</fullName>
    </recommendedName>
</protein>
<evidence type="ECO:0000313" key="5">
    <source>
        <dbReference type="Proteomes" id="UP000008720"/>
    </source>
</evidence>
<dbReference type="Gene3D" id="3.40.50.10390">
    <property type="entry name" value="Gingipain r, domain 1"/>
    <property type="match status" value="1"/>
</dbReference>
<gene>
    <name evidence="4" type="ordered locus">Ftrac_1737</name>
</gene>
<feature type="domain" description="Secretion system C-terminal sorting" evidence="3">
    <location>
        <begin position="1033"/>
        <end position="1104"/>
    </location>
</feature>